<dbReference type="Gene3D" id="3.80.10.10">
    <property type="entry name" value="Ribonuclease Inhibitor"/>
    <property type="match status" value="1"/>
</dbReference>
<organism evidence="1 2">
    <name type="scientific">Mycena alexandri</name>
    <dbReference type="NCBI Taxonomy" id="1745969"/>
    <lineage>
        <taxon>Eukaryota</taxon>
        <taxon>Fungi</taxon>
        <taxon>Dikarya</taxon>
        <taxon>Basidiomycota</taxon>
        <taxon>Agaricomycotina</taxon>
        <taxon>Agaricomycetes</taxon>
        <taxon>Agaricomycetidae</taxon>
        <taxon>Agaricales</taxon>
        <taxon>Marasmiineae</taxon>
        <taxon>Mycenaceae</taxon>
        <taxon>Mycena</taxon>
    </lineage>
</organism>
<comment type="caution">
    <text evidence="1">The sequence shown here is derived from an EMBL/GenBank/DDBJ whole genome shotgun (WGS) entry which is preliminary data.</text>
</comment>
<keyword evidence="2" id="KW-1185">Reference proteome</keyword>
<dbReference type="PANTHER" id="PTHR38926">
    <property type="entry name" value="F-BOX DOMAIN CONTAINING PROTEIN, EXPRESSED"/>
    <property type="match status" value="1"/>
</dbReference>
<dbReference type="InterPro" id="IPR032675">
    <property type="entry name" value="LRR_dom_sf"/>
</dbReference>
<dbReference type="Proteomes" id="UP001218188">
    <property type="component" value="Unassembled WGS sequence"/>
</dbReference>
<dbReference type="AlphaFoldDB" id="A0AAD6WR54"/>
<accession>A0AAD6WR54</accession>
<dbReference type="PANTHER" id="PTHR38926:SF72">
    <property type="entry name" value="IM:7136021-RELATED"/>
    <property type="match status" value="1"/>
</dbReference>
<proteinExistence type="predicted"/>
<evidence type="ECO:0000313" key="1">
    <source>
        <dbReference type="EMBL" id="KAJ7017889.1"/>
    </source>
</evidence>
<evidence type="ECO:0008006" key="3">
    <source>
        <dbReference type="Google" id="ProtNLM"/>
    </source>
</evidence>
<name>A0AAD6WR54_9AGAR</name>
<reference evidence="1" key="1">
    <citation type="submission" date="2023-03" db="EMBL/GenBank/DDBJ databases">
        <title>Massive genome expansion in bonnet fungi (Mycena s.s.) driven by repeated elements and novel gene families across ecological guilds.</title>
        <authorList>
            <consortium name="Lawrence Berkeley National Laboratory"/>
            <person name="Harder C.B."/>
            <person name="Miyauchi S."/>
            <person name="Viragh M."/>
            <person name="Kuo A."/>
            <person name="Thoen E."/>
            <person name="Andreopoulos B."/>
            <person name="Lu D."/>
            <person name="Skrede I."/>
            <person name="Drula E."/>
            <person name="Henrissat B."/>
            <person name="Morin E."/>
            <person name="Kohler A."/>
            <person name="Barry K."/>
            <person name="LaButti K."/>
            <person name="Morin E."/>
            <person name="Salamov A."/>
            <person name="Lipzen A."/>
            <person name="Mereny Z."/>
            <person name="Hegedus B."/>
            <person name="Baldrian P."/>
            <person name="Stursova M."/>
            <person name="Weitz H."/>
            <person name="Taylor A."/>
            <person name="Grigoriev I.V."/>
            <person name="Nagy L.G."/>
            <person name="Martin F."/>
            <person name="Kauserud H."/>
        </authorList>
    </citation>
    <scope>NUCLEOTIDE SEQUENCE</scope>
    <source>
        <strain evidence="1">CBHHK200</strain>
    </source>
</reference>
<dbReference type="SUPFAM" id="SSF52047">
    <property type="entry name" value="RNI-like"/>
    <property type="match status" value="1"/>
</dbReference>
<sequence>MISPFAGLLGTNYCPTDEEVSEIRVLLVDPAHRLKHLNDAITELQTALDKLVEERDGLVAYMDGHKALISPVRRLPLDVIQEIFIACMPTHRNCVMSALEAPVLLGRICSSWRTIAYSTPRLWARVHIVEPLFYTINRLDPASIDSDAKAAQRFAATKEWLGRSGQCPLSISLQNGPDHRPLNATSPTPCFLQALVLFASRWEHMEFTLSFVAFNAISHLTKTDVPLLKSIKFLYQYQIPPQRADLEEFTMLQGPRFSSFCALDTKVITEGLPLPWNQLTVLELTGPSWESLTNSESLLLFLERCPQLHTCKLSMNDRELTRPPSSAALIEFASLRTLELDCEGLEMTVTHLFDRLSLPGLRNFALVGQITSQHAPSLAQFFARSSRLERLEIRSYTFSRSSLLESLRGLPGTMRELIIHDFPHRSSYIDSAITLDDDVLALLGGDSTPCPALETLHLNHCTNVSDEALLQFIMAHMSGESQTKLKYIKVQFDRRMTLDIFSSLPPFVSSNLGLFITHVPPLKMRFSPWQGVDDDPFEHIPDPPDV</sequence>
<dbReference type="EMBL" id="JARJCM010000371">
    <property type="protein sequence ID" value="KAJ7017889.1"/>
    <property type="molecule type" value="Genomic_DNA"/>
</dbReference>
<evidence type="ECO:0000313" key="2">
    <source>
        <dbReference type="Proteomes" id="UP001218188"/>
    </source>
</evidence>
<protein>
    <recommendedName>
        <fullName evidence="3">F-box domain-containing protein</fullName>
    </recommendedName>
</protein>
<gene>
    <name evidence="1" type="ORF">C8F04DRAFT_1153756</name>
</gene>